<dbReference type="PANTHER" id="PTHR37079:SF4">
    <property type="entry name" value="SERINE_THREONINE-PROTEIN KINASE ATM"/>
    <property type="match status" value="1"/>
</dbReference>
<dbReference type="AlphaFoldDB" id="A0A151S9R9"/>
<keyword evidence="1" id="KW-1133">Transmembrane helix</keyword>
<keyword evidence="2" id="KW-0808">Transferase</keyword>
<keyword evidence="1" id="KW-0472">Membrane</keyword>
<evidence type="ECO:0000313" key="2">
    <source>
        <dbReference type="EMBL" id="KYP51544.1"/>
    </source>
</evidence>
<dbReference type="InterPro" id="IPR038980">
    <property type="entry name" value="ATM_plant"/>
</dbReference>
<dbReference type="GO" id="GO:0004674">
    <property type="term" value="F:protein serine/threonine kinase activity"/>
    <property type="evidence" value="ECO:0007669"/>
    <property type="project" value="InterPro"/>
</dbReference>
<proteinExistence type="predicted"/>
<sequence length="417" mass="47493">MVTSRDVQEIVEKLSSDKVKAREEGIKLLSTWLEGGSSHNFCKFIGLNTAKLRPDEIPHSETWPFLISILIKSASSEISSSKRRNPKLIYAKTLRIVVQRAEDAKCSGKMLPLSSVIKPLFNHVWDVLSNVPSFHYEYGIILRHLLSVRDYSFQMRKRVYCNLVFLYIEKVEVSLDGKNISNSTSNEEVFRCILTLRSLLKYPPGDYPDNVREDIVKGFVRICSFIREEGKISRKLVECINTYLLNDGPNLGSRLFDIHNAMQQFVFRSWLTTHDRVLKDSLVFYARIQLNLMRGAADRCLLVEQLLDVICKDLDQGSMSSTSMLRGDGNKDDKLGALSSSQCGLVELAAILFYVFMVCLFLHCFYMVCLMNITFAGILVEQLLMVCLRVSMKSRRPKCLKVVCCRALVLVGAECLH</sequence>
<dbReference type="EMBL" id="KQ483436">
    <property type="protein sequence ID" value="KYP51544.1"/>
    <property type="molecule type" value="Genomic_DNA"/>
</dbReference>
<accession>A0A151S9R9</accession>
<reference evidence="2" key="1">
    <citation type="journal article" date="2012" name="Nat. Biotechnol.">
        <title>Draft genome sequence of pigeonpea (Cajanus cajan), an orphan legume crop of resource-poor farmers.</title>
        <authorList>
            <person name="Varshney R.K."/>
            <person name="Chen W."/>
            <person name="Li Y."/>
            <person name="Bharti A.K."/>
            <person name="Saxena R.K."/>
            <person name="Schlueter J.A."/>
            <person name="Donoghue M.T."/>
            <person name="Azam S."/>
            <person name="Fan G."/>
            <person name="Whaley A.M."/>
            <person name="Farmer A.D."/>
            <person name="Sheridan J."/>
            <person name="Iwata A."/>
            <person name="Tuteja R."/>
            <person name="Penmetsa R.V."/>
            <person name="Wu W."/>
            <person name="Upadhyaya H.D."/>
            <person name="Yang S.P."/>
            <person name="Shah T."/>
            <person name="Saxena K.B."/>
            <person name="Michael T."/>
            <person name="McCombie W.R."/>
            <person name="Yang B."/>
            <person name="Zhang G."/>
            <person name="Yang H."/>
            <person name="Wang J."/>
            <person name="Spillane C."/>
            <person name="Cook D.R."/>
            <person name="May G.D."/>
            <person name="Xu X."/>
            <person name="Jackson S.A."/>
        </authorList>
    </citation>
    <scope>NUCLEOTIDE SEQUENCE [LARGE SCALE GENOMIC DNA]</scope>
</reference>
<keyword evidence="2" id="KW-0418">Kinase</keyword>
<evidence type="ECO:0000313" key="3">
    <source>
        <dbReference type="Proteomes" id="UP000075243"/>
    </source>
</evidence>
<name>A0A151S9R9_CAJCA</name>
<dbReference type="STRING" id="3821.A0A151S9R9"/>
<dbReference type="PANTHER" id="PTHR37079">
    <property type="entry name" value="SERINE/THREONINE-PROTEIN KINASE ATM"/>
    <property type="match status" value="1"/>
</dbReference>
<organism evidence="2 3">
    <name type="scientific">Cajanus cajan</name>
    <name type="common">Pigeon pea</name>
    <name type="synonym">Cajanus indicus</name>
    <dbReference type="NCBI Taxonomy" id="3821"/>
    <lineage>
        <taxon>Eukaryota</taxon>
        <taxon>Viridiplantae</taxon>
        <taxon>Streptophyta</taxon>
        <taxon>Embryophyta</taxon>
        <taxon>Tracheophyta</taxon>
        <taxon>Spermatophyta</taxon>
        <taxon>Magnoliopsida</taxon>
        <taxon>eudicotyledons</taxon>
        <taxon>Gunneridae</taxon>
        <taxon>Pentapetalae</taxon>
        <taxon>rosids</taxon>
        <taxon>fabids</taxon>
        <taxon>Fabales</taxon>
        <taxon>Fabaceae</taxon>
        <taxon>Papilionoideae</taxon>
        <taxon>50 kb inversion clade</taxon>
        <taxon>NPAAA clade</taxon>
        <taxon>indigoferoid/millettioid clade</taxon>
        <taxon>Phaseoleae</taxon>
        <taxon>Cajanus</taxon>
    </lineage>
</organism>
<dbReference type="GO" id="GO:0006974">
    <property type="term" value="P:DNA damage response"/>
    <property type="evidence" value="ECO:0007669"/>
    <property type="project" value="InterPro"/>
</dbReference>
<evidence type="ECO:0000256" key="1">
    <source>
        <dbReference type="SAM" id="Phobius"/>
    </source>
</evidence>
<dbReference type="Gramene" id="C.cajan_25331.t">
    <property type="protein sequence ID" value="C.cajan_25331.t"/>
    <property type="gene ID" value="C.cajan_25331"/>
</dbReference>
<dbReference type="Proteomes" id="UP000075243">
    <property type="component" value="Unassembled WGS sequence"/>
</dbReference>
<keyword evidence="1" id="KW-0812">Transmembrane</keyword>
<keyword evidence="3" id="KW-1185">Reference proteome</keyword>
<feature type="transmembrane region" description="Helical" evidence="1">
    <location>
        <begin position="344"/>
        <end position="368"/>
    </location>
</feature>
<dbReference type="OMA" id="MECINTY"/>
<protein>
    <submittedName>
        <fullName evidence="2">Serine/threonine-protein kinase ATM</fullName>
    </submittedName>
</protein>
<gene>
    <name evidence="2" type="ORF">KK1_026571</name>
</gene>